<dbReference type="EMBL" id="DRGL01000015">
    <property type="protein sequence ID" value="HEA19862.1"/>
    <property type="molecule type" value="Genomic_DNA"/>
</dbReference>
<reference evidence="1" key="1">
    <citation type="journal article" date="2020" name="mSystems">
        <title>Genome- and Community-Level Interaction Insights into Carbon Utilization and Element Cycling Functions of Hydrothermarchaeota in Hydrothermal Sediment.</title>
        <authorList>
            <person name="Zhou Z."/>
            <person name="Liu Y."/>
            <person name="Xu W."/>
            <person name="Pan J."/>
            <person name="Luo Z.H."/>
            <person name="Li M."/>
        </authorList>
    </citation>
    <scope>NUCLEOTIDE SEQUENCE [LARGE SCALE GENOMIC DNA]</scope>
    <source>
        <strain evidence="1">HyVt-345</strain>
    </source>
</reference>
<gene>
    <name evidence="1" type="ORF">ENH87_02965</name>
</gene>
<protein>
    <submittedName>
        <fullName evidence="1">Uncharacterized protein</fullName>
    </submittedName>
</protein>
<evidence type="ECO:0000313" key="1">
    <source>
        <dbReference type="EMBL" id="HEA19862.1"/>
    </source>
</evidence>
<dbReference type="AlphaFoldDB" id="A0A831VQL4"/>
<organism evidence="1">
    <name type="scientific">Pricia antarctica</name>
    <dbReference type="NCBI Taxonomy" id="641691"/>
    <lineage>
        <taxon>Bacteria</taxon>
        <taxon>Pseudomonadati</taxon>
        <taxon>Bacteroidota</taxon>
        <taxon>Flavobacteriia</taxon>
        <taxon>Flavobacteriales</taxon>
        <taxon>Flavobacteriaceae</taxon>
        <taxon>Pricia</taxon>
    </lineage>
</organism>
<dbReference type="Proteomes" id="UP000886191">
    <property type="component" value="Unassembled WGS sequence"/>
</dbReference>
<comment type="caution">
    <text evidence="1">The sequence shown here is derived from an EMBL/GenBank/DDBJ whole genome shotgun (WGS) entry which is preliminary data.</text>
</comment>
<proteinExistence type="predicted"/>
<accession>A0A831VQL4</accession>
<sequence length="69" mass="7818">MIDDTNAALFENMGRQDGQVHLIYMGDLSEQKIAGHTTSPNTVDWDNNVLPDLLLGVEDGHQYYLKNQR</sequence>
<name>A0A831VQL4_9FLAO</name>